<evidence type="ECO:0000259" key="6">
    <source>
        <dbReference type="Pfam" id="PF15511"/>
    </source>
</evidence>
<dbReference type="GO" id="GO:0007059">
    <property type="term" value="P:chromosome segregation"/>
    <property type="evidence" value="ECO:0007669"/>
    <property type="project" value="TreeGrafter"/>
</dbReference>
<feature type="compositionally biased region" description="Polar residues" evidence="5">
    <location>
        <begin position="115"/>
        <end position="125"/>
    </location>
</feature>
<evidence type="ECO:0000313" key="8">
    <source>
        <dbReference type="RefSeq" id="XP_012697825.3"/>
    </source>
</evidence>
<feature type="compositionally biased region" description="Acidic residues" evidence="5">
    <location>
        <begin position="383"/>
        <end position="392"/>
    </location>
</feature>
<feature type="compositionally biased region" description="Acidic residues" evidence="5">
    <location>
        <begin position="527"/>
        <end position="538"/>
    </location>
</feature>
<dbReference type="InterPro" id="IPR035425">
    <property type="entry name" value="CENP-T/H4_C"/>
</dbReference>
<feature type="compositionally biased region" description="Acidic residues" evidence="5">
    <location>
        <begin position="644"/>
        <end position="654"/>
    </location>
</feature>
<accession>A0A6P3WFX8</accession>
<evidence type="ECO:0000256" key="5">
    <source>
        <dbReference type="SAM" id="MobiDB-lite"/>
    </source>
</evidence>
<evidence type="ECO:0000313" key="7">
    <source>
        <dbReference type="Proteomes" id="UP000515152"/>
    </source>
</evidence>
<dbReference type="GO" id="GO:0005634">
    <property type="term" value="C:nucleus"/>
    <property type="evidence" value="ECO:0007669"/>
    <property type="project" value="UniProtKB-SubCell"/>
</dbReference>
<evidence type="ECO:0000256" key="2">
    <source>
        <dbReference type="ARBA" id="ARBA00004286"/>
    </source>
</evidence>
<keyword evidence="4" id="KW-0539">Nucleus</keyword>
<feature type="region of interest" description="Disordered" evidence="5">
    <location>
        <begin position="520"/>
        <end position="768"/>
    </location>
</feature>
<dbReference type="OrthoDB" id="10071681at2759"/>
<gene>
    <name evidence="8" type="primary">cenpt</name>
</gene>
<keyword evidence="7" id="KW-1185">Reference proteome</keyword>
<feature type="compositionally biased region" description="Basic and acidic residues" evidence="5">
    <location>
        <begin position="667"/>
        <end position="688"/>
    </location>
</feature>
<dbReference type="RefSeq" id="XP_012697825.3">
    <property type="nucleotide sequence ID" value="XM_012842371.3"/>
</dbReference>
<dbReference type="GO" id="GO:0003677">
    <property type="term" value="F:DNA binding"/>
    <property type="evidence" value="ECO:0007669"/>
    <property type="project" value="InterPro"/>
</dbReference>
<feature type="region of interest" description="Disordered" evidence="5">
    <location>
        <begin position="376"/>
        <end position="461"/>
    </location>
</feature>
<name>A0A6P3WFX8_CLUHA</name>
<organism evidence="7 8">
    <name type="scientific">Clupea harengus</name>
    <name type="common">Atlantic herring</name>
    <dbReference type="NCBI Taxonomy" id="7950"/>
    <lineage>
        <taxon>Eukaryota</taxon>
        <taxon>Metazoa</taxon>
        <taxon>Chordata</taxon>
        <taxon>Craniata</taxon>
        <taxon>Vertebrata</taxon>
        <taxon>Euteleostomi</taxon>
        <taxon>Actinopterygii</taxon>
        <taxon>Neopterygii</taxon>
        <taxon>Teleostei</taxon>
        <taxon>Clupei</taxon>
        <taxon>Clupeiformes</taxon>
        <taxon>Clupeoidei</taxon>
        <taxon>Clupeidae</taxon>
        <taxon>Clupea</taxon>
    </lineage>
</organism>
<feature type="compositionally biased region" description="Acidic residues" evidence="5">
    <location>
        <begin position="412"/>
        <end position="421"/>
    </location>
</feature>
<dbReference type="GO" id="GO:0051382">
    <property type="term" value="P:kinetochore assembly"/>
    <property type="evidence" value="ECO:0007669"/>
    <property type="project" value="InterPro"/>
</dbReference>
<dbReference type="CDD" id="cd22920">
    <property type="entry name" value="HFD_CENP-T"/>
    <property type="match status" value="1"/>
</dbReference>
<keyword evidence="3" id="KW-0158">Chromosome</keyword>
<feature type="compositionally biased region" description="Acidic residues" evidence="5">
    <location>
        <begin position="204"/>
        <end position="213"/>
    </location>
</feature>
<dbReference type="Pfam" id="PF15511">
    <property type="entry name" value="CENP-T_C"/>
    <property type="match status" value="1"/>
</dbReference>
<evidence type="ECO:0000256" key="1">
    <source>
        <dbReference type="ARBA" id="ARBA00004123"/>
    </source>
</evidence>
<feature type="region of interest" description="Disordered" evidence="5">
    <location>
        <begin position="115"/>
        <end position="162"/>
    </location>
</feature>
<reference evidence="8" key="1">
    <citation type="submission" date="2025-08" db="UniProtKB">
        <authorList>
            <consortium name="RefSeq"/>
        </authorList>
    </citation>
    <scope>IDENTIFICATION</scope>
</reference>
<feature type="compositionally biased region" description="Polar residues" evidence="5">
    <location>
        <begin position="25"/>
        <end position="43"/>
    </location>
</feature>
<dbReference type="GO" id="GO:0000776">
    <property type="term" value="C:kinetochore"/>
    <property type="evidence" value="ECO:0007669"/>
    <property type="project" value="InterPro"/>
</dbReference>
<dbReference type="PANTHER" id="PTHR46904:SF1">
    <property type="entry name" value="CENTROMERE PROTEIN T"/>
    <property type="match status" value="1"/>
</dbReference>
<dbReference type="GO" id="GO:0000278">
    <property type="term" value="P:mitotic cell cycle"/>
    <property type="evidence" value="ECO:0007669"/>
    <property type="project" value="TreeGrafter"/>
</dbReference>
<evidence type="ECO:0000256" key="3">
    <source>
        <dbReference type="ARBA" id="ARBA00022454"/>
    </source>
</evidence>
<protein>
    <submittedName>
        <fullName evidence="8">Uncharacterized protein cenpt isoform X1</fullName>
    </submittedName>
</protein>
<dbReference type="KEGG" id="char:105913321"/>
<dbReference type="AlphaFoldDB" id="A0A6P3WFX8"/>
<evidence type="ECO:0000256" key="4">
    <source>
        <dbReference type="ARBA" id="ARBA00023242"/>
    </source>
</evidence>
<feature type="compositionally biased region" description="Acidic residues" evidence="5">
    <location>
        <begin position="546"/>
        <end position="576"/>
    </location>
</feature>
<dbReference type="Proteomes" id="UP000515152">
    <property type="component" value="Chromosome 6"/>
</dbReference>
<proteinExistence type="predicted"/>
<feature type="region of interest" description="Disordered" evidence="5">
    <location>
        <begin position="18"/>
        <end position="101"/>
    </location>
</feature>
<feature type="region of interest" description="Disordered" evidence="5">
    <location>
        <begin position="467"/>
        <end position="486"/>
    </location>
</feature>
<dbReference type="PANTHER" id="PTHR46904">
    <property type="entry name" value="CENTROMERE PROTEIN T"/>
    <property type="match status" value="1"/>
</dbReference>
<dbReference type="InterPro" id="IPR028255">
    <property type="entry name" value="CENP-T"/>
</dbReference>
<dbReference type="CTD" id="80152"/>
<sequence>MDSLEDVSARLILRNVLQTEEAKTPVNQRLTRSQAQSAKTNRMSTRKMGRASGGGTPLVALRHKLKQQLREGASSSSARRSKLKEASPKKPPLPLLDDPGATPRVLLRGIMQTQAEKPMVSNQPSAKKLKTSHGPATEEVKLPPTETSLYDDTQRDPEAQSELDLSNVTLEVMQPVTKGLSRKRDPPPMSVSCFERQLEHLTEEAEAEAEPDVLQDSSASNSSLSLTLKTPAILASSKRSQFQRKPTNLKLVTEEVFDEALQVRLQKYSEPSESLASRMEGDSSWQGFTLGLSDVTVPDLTTDIIMSNTALYPRPETADNVKELQANPSQKEEFKDLNQRTGIREVSSTHPEEMVPETQEEEFKDLNQRTGIREVSSTHPEEMVPETQEEEFKDLNQRTGIREVSSTHPEEMVPETQEEDEFVSRTASQTADMDYIEPVKGESEEITAPGSAEEIAAPGSAEEIIEPGSAEEIIEPGSAEEITAPGSAEEIIEDGSAEEIIEPGSAEDIIEDGSAEEIIEPGSAEEQLSEDGSAEEIIEPGSAEEQLSEDGSAEEQMTEDGSAEEIIEDGSAEEIIEPGSAEEQLSEDGSAEEQMTGVFPQDEEMETSQPLEQVVGCSAHPSEHGVRPAVSAQTQECHRMFEPGTEEDNAELESETGSQSDHALAPDSDHPLAPDSDHPLAPDSDHPLAPDSALPYMPSPRYDEEEEEDDEEEEDFQELGQQTPAFVKQRKEEQTILRSASPVLSTDPRPVAGKSKPRQGRRRAADPTLPKSYVQNMFKHFAKTQVSKDVYPVVNEILQKYFKRVTEDLEAFASHAKRRTIEKEDVELLMRRQGFLTDRSPVNVLIEKFLPMEYRKLLIPIATSGNKVIPKQ</sequence>
<dbReference type="GeneID" id="105913321"/>
<feature type="region of interest" description="Disordered" evidence="5">
    <location>
        <begin position="201"/>
        <end position="222"/>
    </location>
</feature>
<comment type="subcellular location">
    <subcellularLocation>
        <location evidence="2">Chromosome</location>
    </subcellularLocation>
    <subcellularLocation>
        <location evidence="1">Nucleus</location>
    </subcellularLocation>
</comment>
<feature type="compositionally biased region" description="Acidic residues" evidence="5">
    <location>
        <begin position="703"/>
        <end position="717"/>
    </location>
</feature>
<feature type="domain" description="CENP-T/Histone H4 histone fold" evidence="6">
    <location>
        <begin position="764"/>
        <end position="861"/>
    </location>
</feature>